<evidence type="ECO:0000313" key="3">
    <source>
        <dbReference type="Proteomes" id="UP001515500"/>
    </source>
</evidence>
<dbReference type="AlphaFoldDB" id="A0AB40BQX1"/>
<dbReference type="GeneID" id="120265805"/>
<dbReference type="GO" id="GO:0008270">
    <property type="term" value="F:zinc ion binding"/>
    <property type="evidence" value="ECO:0007669"/>
    <property type="project" value="UniProtKB-KW"/>
</dbReference>
<dbReference type="GO" id="GO:0006511">
    <property type="term" value="P:ubiquitin-dependent protein catabolic process"/>
    <property type="evidence" value="ECO:0007669"/>
    <property type="project" value="TreeGrafter"/>
</dbReference>
<dbReference type="RefSeq" id="XP_039129711.1">
    <property type="nucleotide sequence ID" value="XM_039273777.1"/>
</dbReference>
<evidence type="ECO:0000259" key="2">
    <source>
        <dbReference type="PROSITE" id="PS50089"/>
    </source>
</evidence>
<protein>
    <submittedName>
        <fullName evidence="4">E3 ubiquitin-protein ligase SGR9, amyloplastic-like</fullName>
    </submittedName>
</protein>
<keyword evidence="1" id="KW-0863">Zinc-finger</keyword>
<dbReference type="Pfam" id="PF13639">
    <property type="entry name" value="zf-RING_2"/>
    <property type="match status" value="1"/>
</dbReference>
<sequence length="275" mass="30781">MIMSSLLNLSPNNFSDLINSITSDLRIHHHRLLLLLLSPSLFSQTLSYLHSLSLSHKTLLLARLLLSSLHLLFPSSSSAFHRRHRLRLPDLDAAILLFTMCQVYTPNHHPINWHATISNYILNSTLSLSGLGLHGLISKYVDMAVKCRRLVDVAMSGGLIHCEKQVAASVRVVIGLPSVQCDKEGQECVVCKEEMEVGRDLCRLPCDHVFHWMCILKWLRRTNTCPCCRMELETDDVFFEIDRIWRKAAGMCARRCATSGGASGGNGGGLRRHGV</sequence>
<dbReference type="PROSITE" id="PS50089">
    <property type="entry name" value="ZF_RING_2"/>
    <property type="match status" value="1"/>
</dbReference>
<dbReference type="InterPro" id="IPR001841">
    <property type="entry name" value="Znf_RING"/>
</dbReference>
<evidence type="ECO:0000313" key="4">
    <source>
        <dbReference type="RefSeq" id="XP_039129711.1"/>
    </source>
</evidence>
<accession>A0AB40BQX1</accession>
<keyword evidence="1" id="KW-0479">Metal-binding</keyword>
<dbReference type="PANTHER" id="PTHR22765:SF343">
    <property type="entry name" value="E3 UBIQUITIN-PROTEIN LIGASE SGR9, AMYLOPLASTIC"/>
    <property type="match status" value="1"/>
</dbReference>
<name>A0AB40BQX1_DIOCR</name>
<dbReference type="Proteomes" id="UP001515500">
    <property type="component" value="Chromosome 7"/>
</dbReference>
<dbReference type="InterPro" id="IPR013083">
    <property type="entry name" value="Znf_RING/FYVE/PHD"/>
</dbReference>
<gene>
    <name evidence="4" type="primary">LOC120265805</name>
</gene>
<dbReference type="Gene3D" id="3.30.40.10">
    <property type="entry name" value="Zinc/RING finger domain, C3HC4 (zinc finger)"/>
    <property type="match status" value="1"/>
</dbReference>
<feature type="domain" description="RING-type" evidence="2">
    <location>
        <begin position="188"/>
        <end position="229"/>
    </location>
</feature>
<dbReference type="SUPFAM" id="SSF57850">
    <property type="entry name" value="RING/U-box"/>
    <property type="match status" value="1"/>
</dbReference>
<keyword evidence="1" id="KW-0862">Zinc</keyword>
<dbReference type="SMART" id="SM00184">
    <property type="entry name" value="RING"/>
    <property type="match status" value="1"/>
</dbReference>
<dbReference type="GO" id="GO:0061630">
    <property type="term" value="F:ubiquitin protein ligase activity"/>
    <property type="evidence" value="ECO:0007669"/>
    <property type="project" value="TreeGrafter"/>
</dbReference>
<reference evidence="4" key="1">
    <citation type="submission" date="2025-08" db="UniProtKB">
        <authorList>
            <consortium name="RefSeq"/>
        </authorList>
    </citation>
    <scope>IDENTIFICATION</scope>
</reference>
<keyword evidence="3" id="KW-1185">Reference proteome</keyword>
<dbReference type="PANTHER" id="PTHR22765">
    <property type="entry name" value="RING FINGER AND PROTEASE ASSOCIATED DOMAIN-CONTAINING"/>
    <property type="match status" value="1"/>
</dbReference>
<dbReference type="InterPro" id="IPR051826">
    <property type="entry name" value="E3_ubiquitin-ligase_domain"/>
</dbReference>
<proteinExistence type="predicted"/>
<organism evidence="3 4">
    <name type="scientific">Dioscorea cayennensis subsp. rotundata</name>
    <name type="common">White Guinea yam</name>
    <name type="synonym">Dioscorea rotundata</name>
    <dbReference type="NCBI Taxonomy" id="55577"/>
    <lineage>
        <taxon>Eukaryota</taxon>
        <taxon>Viridiplantae</taxon>
        <taxon>Streptophyta</taxon>
        <taxon>Embryophyta</taxon>
        <taxon>Tracheophyta</taxon>
        <taxon>Spermatophyta</taxon>
        <taxon>Magnoliopsida</taxon>
        <taxon>Liliopsida</taxon>
        <taxon>Dioscoreales</taxon>
        <taxon>Dioscoreaceae</taxon>
        <taxon>Dioscorea</taxon>
    </lineage>
</organism>
<dbReference type="CDD" id="cd16454">
    <property type="entry name" value="RING-H2_PA-TM-RING"/>
    <property type="match status" value="1"/>
</dbReference>
<evidence type="ECO:0000256" key="1">
    <source>
        <dbReference type="PROSITE-ProRule" id="PRU00175"/>
    </source>
</evidence>